<evidence type="ECO:0000256" key="1">
    <source>
        <dbReference type="SAM" id="MobiDB-lite"/>
    </source>
</evidence>
<gene>
    <name evidence="2" type="ORF">HJC23_001587</name>
</gene>
<feature type="compositionally biased region" description="Polar residues" evidence="1">
    <location>
        <begin position="316"/>
        <end position="327"/>
    </location>
</feature>
<reference evidence="2 3" key="1">
    <citation type="journal article" date="2020" name="G3 (Bethesda)">
        <title>Improved Reference Genome for Cyclotella cryptica CCMP332, a Model for Cell Wall Morphogenesis, Salinity Adaptation, and Lipid Production in Diatoms (Bacillariophyta).</title>
        <authorList>
            <person name="Roberts W.R."/>
            <person name="Downey K.M."/>
            <person name="Ruck E.C."/>
            <person name="Traller J.C."/>
            <person name="Alverson A.J."/>
        </authorList>
    </citation>
    <scope>NUCLEOTIDE SEQUENCE [LARGE SCALE GENOMIC DNA]</scope>
    <source>
        <strain evidence="2 3">CCMP332</strain>
    </source>
</reference>
<feature type="region of interest" description="Disordered" evidence="1">
    <location>
        <begin position="1"/>
        <end position="40"/>
    </location>
</feature>
<evidence type="ECO:0008006" key="4">
    <source>
        <dbReference type="Google" id="ProtNLM"/>
    </source>
</evidence>
<dbReference type="PANTHER" id="PTHR12775">
    <property type="entry name" value="PROTEIN C20ORF43 HOMOLOG"/>
    <property type="match status" value="1"/>
</dbReference>
<proteinExistence type="predicted"/>
<comment type="caution">
    <text evidence="2">The sequence shown here is derived from an EMBL/GenBank/DDBJ whole genome shotgun (WGS) entry which is preliminary data.</text>
</comment>
<dbReference type="EMBL" id="JABMIG020000425">
    <property type="protein sequence ID" value="KAL3778638.1"/>
    <property type="molecule type" value="Genomic_DNA"/>
</dbReference>
<dbReference type="Pfam" id="PF04641">
    <property type="entry name" value="Rtf2"/>
    <property type="match status" value="1"/>
</dbReference>
<evidence type="ECO:0000313" key="2">
    <source>
        <dbReference type="EMBL" id="KAL3778638.1"/>
    </source>
</evidence>
<organism evidence="2 3">
    <name type="scientific">Cyclotella cryptica</name>
    <dbReference type="NCBI Taxonomy" id="29204"/>
    <lineage>
        <taxon>Eukaryota</taxon>
        <taxon>Sar</taxon>
        <taxon>Stramenopiles</taxon>
        <taxon>Ochrophyta</taxon>
        <taxon>Bacillariophyta</taxon>
        <taxon>Coscinodiscophyceae</taxon>
        <taxon>Thalassiosirophycidae</taxon>
        <taxon>Stephanodiscales</taxon>
        <taxon>Stephanodiscaceae</taxon>
        <taxon>Cyclotella</taxon>
    </lineage>
</organism>
<evidence type="ECO:0000313" key="3">
    <source>
        <dbReference type="Proteomes" id="UP001516023"/>
    </source>
</evidence>
<dbReference type="AlphaFoldDB" id="A0ABD3NT42"/>
<feature type="compositionally biased region" description="Polar residues" evidence="1">
    <location>
        <begin position="296"/>
        <end position="309"/>
    </location>
</feature>
<accession>A0ABD3NT42</accession>
<feature type="compositionally biased region" description="Polar residues" evidence="1">
    <location>
        <begin position="259"/>
        <end position="285"/>
    </location>
</feature>
<keyword evidence="3" id="KW-1185">Reference proteome</keyword>
<feature type="compositionally biased region" description="Basic and acidic residues" evidence="1">
    <location>
        <begin position="337"/>
        <end position="352"/>
    </location>
</feature>
<dbReference type="PANTHER" id="PTHR12775:SF0">
    <property type="entry name" value="REPLICATION TERMINATION FACTOR 2"/>
    <property type="match status" value="1"/>
</dbReference>
<feature type="region of interest" description="Disordered" evidence="1">
    <location>
        <begin position="233"/>
        <end position="352"/>
    </location>
</feature>
<protein>
    <recommendedName>
        <fullName evidence="4">Replication termination factor 2</fullName>
    </recommendedName>
</protein>
<dbReference type="InterPro" id="IPR006735">
    <property type="entry name" value="Rtf2"/>
</dbReference>
<dbReference type="Proteomes" id="UP001516023">
    <property type="component" value="Unassembled WGS sequence"/>
</dbReference>
<sequence>MGGDGGTISSSRAYLRGAGKADHTADHKRHATSRTKEDEAECARTTLTTCAVSGESLDLSPRNDRGDGTVSVADIVACPYGRLYKREKVLEALLMRSCGEGTSECLNKLVHIRGRKDLYPVRFHVVEDLNKGKQQQLGEKRQFMATCPITGSEIGSGSIPAFLVVRSSSNNSNSGNVADSMPNVISERAIQEMGINKLQDEYGPFEKKDLIRLAPSNRLFEDIRKRWKEQMEMERVEKLSKKKDKKRKRTEDPPKKMLSASNGNEQNAVNALNESTHRGSNNTGFAHNAQHKRGHNQQAAKVVASTQSAAAEARSTVRSAVESNPVLSTLFGGKKGSASEKERRDALFTRNC</sequence>
<name>A0ABD3NT42_9STRA</name>